<evidence type="ECO:0008006" key="4">
    <source>
        <dbReference type="Google" id="ProtNLM"/>
    </source>
</evidence>
<name>A0ABR1DEF6_NECAM</name>
<evidence type="ECO:0000313" key="2">
    <source>
        <dbReference type="EMBL" id="KAK6748578.1"/>
    </source>
</evidence>
<evidence type="ECO:0000256" key="1">
    <source>
        <dbReference type="SAM" id="MobiDB-lite"/>
    </source>
</evidence>
<organism evidence="2 3">
    <name type="scientific">Necator americanus</name>
    <name type="common">Human hookworm</name>
    <dbReference type="NCBI Taxonomy" id="51031"/>
    <lineage>
        <taxon>Eukaryota</taxon>
        <taxon>Metazoa</taxon>
        <taxon>Ecdysozoa</taxon>
        <taxon>Nematoda</taxon>
        <taxon>Chromadorea</taxon>
        <taxon>Rhabditida</taxon>
        <taxon>Rhabditina</taxon>
        <taxon>Rhabditomorpha</taxon>
        <taxon>Strongyloidea</taxon>
        <taxon>Ancylostomatidae</taxon>
        <taxon>Bunostominae</taxon>
        <taxon>Necator</taxon>
    </lineage>
</organism>
<feature type="compositionally biased region" description="Basic and acidic residues" evidence="1">
    <location>
        <begin position="362"/>
        <end position="373"/>
    </location>
</feature>
<feature type="region of interest" description="Disordered" evidence="1">
    <location>
        <begin position="356"/>
        <end position="398"/>
    </location>
</feature>
<accession>A0ABR1DEF6</accession>
<sequence>MKSMFLLCQDRLMILPYFALRRHQTDRGERRYILYAAYDTGEELFLGTCDSRGVGGVGVFVNRNMAVSIDSFEKLTMRKCGSTPMWFAPTSSYGEEECEAFYMDLEQFYTEGLTFYKNHHRLRASFRLSASGKIPSKTTSTTMLTCKTSSRLYESGAARAAGNQEPASELARLCGEAIKEGLKERRAEVLAGVAEAEQSIHYAHRSIANRKTTTSPGLDKIKPKHLKYPPPVPINTLARLYTRYLLECKTSATIVQSAYCLYKLFTRIIPNRIERALDEEQPCEQAGFQKGLMPLLRTRGLEWDDMGVKFDGRHLHHLRFADDIAFITSDMNQAERMLAEFDEMCKKIGLQLNLGKTMSGNQHDERPDLRAEEETSGLGTQEHRECSEEEQEHPAPSGIDDSCFSAIINAECQVDKSEHFRCYFLHLLI</sequence>
<evidence type="ECO:0000313" key="3">
    <source>
        <dbReference type="Proteomes" id="UP001303046"/>
    </source>
</evidence>
<dbReference type="EMBL" id="JAVFWL010000004">
    <property type="protein sequence ID" value="KAK6748578.1"/>
    <property type="molecule type" value="Genomic_DNA"/>
</dbReference>
<protein>
    <recommendedName>
        <fullName evidence="4">Reverse transcriptase domain-containing protein</fullName>
    </recommendedName>
</protein>
<dbReference type="Proteomes" id="UP001303046">
    <property type="component" value="Unassembled WGS sequence"/>
</dbReference>
<proteinExistence type="predicted"/>
<comment type="caution">
    <text evidence="2">The sequence shown here is derived from an EMBL/GenBank/DDBJ whole genome shotgun (WGS) entry which is preliminary data.</text>
</comment>
<gene>
    <name evidence="2" type="primary">Necator_chrIV.g14587</name>
    <name evidence="2" type="ORF">RB195_001292</name>
</gene>
<reference evidence="2 3" key="1">
    <citation type="submission" date="2023-08" db="EMBL/GenBank/DDBJ databases">
        <title>A Necator americanus chromosomal reference genome.</title>
        <authorList>
            <person name="Ilik V."/>
            <person name="Petrzelkova K.J."/>
            <person name="Pardy F."/>
            <person name="Fuh T."/>
            <person name="Niatou-Singa F.S."/>
            <person name="Gouil Q."/>
            <person name="Baker L."/>
            <person name="Ritchie M.E."/>
            <person name="Jex A.R."/>
            <person name="Gazzola D."/>
            <person name="Li H."/>
            <person name="Toshio Fujiwara R."/>
            <person name="Zhan B."/>
            <person name="Aroian R.V."/>
            <person name="Pafco B."/>
            <person name="Schwarz E.M."/>
        </authorList>
    </citation>
    <scope>NUCLEOTIDE SEQUENCE [LARGE SCALE GENOMIC DNA]</scope>
    <source>
        <strain evidence="2 3">Aroian</strain>
        <tissue evidence="2">Whole animal</tissue>
    </source>
</reference>
<keyword evidence="3" id="KW-1185">Reference proteome</keyword>